<accession>A0A1T5G740</accession>
<dbReference type="RefSeq" id="WP_176141134.1">
    <property type="nucleotide sequence ID" value="NZ_FUZF01000022.1"/>
</dbReference>
<evidence type="ECO:0000313" key="3">
    <source>
        <dbReference type="Proteomes" id="UP000190150"/>
    </source>
</evidence>
<dbReference type="STRING" id="1513896.SAMN05660841_03801"/>
<organism evidence="2 3">
    <name type="scientific">Sphingobacterium nematocida</name>
    <dbReference type="NCBI Taxonomy" id="1513896"/>
    <lineage>
        <taxon>Bacteria</taxon>
        <taxon>Pseudomonadati</taxon>
        <taxon>Bacteroidota</taxon>
        <taxon>Sphingobacteriia</taxon>
        <taxon>Sphingobacteriales</taxon>
        <taxon>Sphingobacteriaceae</taxon>
        <taxon>Sphingobacterium</taxon>
    </lineage>
</organism>
<dbReference type="AlphaFoldDB" id="A0A1T5G740"/>
<feature type="transmembrane region" description="Helical" evidence="1">
    <location>
        <begin position="54"/>
        <end position="74"/>
    </location>
</feature>
<feature type="transmembrane region" description="Helical" evidence="1">
    <location>
        <begin position="110"/>
        <end position="133"/>
    </location>
</feature>
<evidence type="ECO:0000256" key="1">
    <source>
        <dbReference type="SAM" id="Phobius"/>
    </source>
</evidence>
<evidence type="ECO:0000313" key="2">
    <source>
        <dbReference type="EMBL" id="SKC04154.1"/>
    </source>
</evidence>
<name>A0A1T5G740_9SPHI</name>
<evidence type="ECO:0008006" key="4">
    <source>
        <dbReference type="Google" id="ProtNLM"/>
    </source>
</evidence>
<proteinExistence type="predicted"/>
<keyword evidence="1" id="KW-0472">Membrane</keyword>
<feature type="transmembrane region" description="Helical" evidence="1">
    <location>
        <begin position="13"/>
        <end position="33"/>
    </location>
</feature>
<keyword evidence="1" id="KW-0812">Transmembrane</keyword>
<keyword evidence="1" id="KW-1133">Transmembrane helix</keyword>
<keyword evidence="3" id="KW-1185">Reference proteome</keyword>
<dbReference type="EMBL" id="FUZF01000022">
    <property type="protein sequence ID" value="SKC04154.1"/>
    <property type="molecule type" value="Genomic_DNA"/>
</dbReference>
<gene>
    <name evidence="2" type="ORF">SAMN05660841_03801</name>
</gene>
<reference evidence="3" key="1">
    <citation type="submission" date="2017-02" db="EMBL/GenBank/DDBJ databases">
        <authorList>
            <person name="Varghese N."/>
            <person name="Submissions S."/>
        </authorList>
    </citation>
    <scope>NUCLEOTIDE SEQUENCE [LARGE SCALE GENOMIC DNA]</scope>
    <source>
        <strain evidence="3">DSM 24091</strain>
    </source>
</reference>
<dbReference type="Proteomes" id="UP000190150">
    <property type="component" value="Unassembled WGS sequence"/>
</dbReference>
<sequence length="165" mass="19739">MEELLQNPDFQKLVPYLVVAFFIQLFIWILFANTIRTTLNLIKKENRCLLPSQAWFVALPFFNIYWNFVVVRRLTDSLNNEFYDRQVAVEEDPTQKQGYMYAGGYMVSNIPLPAFVGFMASIIAFVGFVLYWFKIYEYKKLLKQPFEYRDSTKQDDEDLQEEEYQ</sequence>
<protein>
    <recommendedName>
        <fullName evidence="4">DUF4328 domain-containing protein</fullName>
    </recommendedName>
</protein>